<comment type="similarity">
    <text evidence="2">Belongs to the protease PrsW family.</text>
</comment>
<dbReference type="Pfam" id="PF13367">
    <property type="entry name" value="PrsW-protease"/>
    <property type="match status" value="1"/>
</dbReference>
<feature type="transmembrane region" description="Helical" evidence="10">
    <location>
        <begin position="137"/>
        <end position="157"/>
    </location>
</feature>
<dbReference type="PANTHER" id="PTHR36844:SF1">
    <property type="entry name" value="PROTEASE PRSW"/>
    <property type="match status" value="1"/>
</dbReference>
<evidence type="ECO:0000256" key="5">
    <source>
        <dbReference type="ARBA" id="ARBA00022670"/>
    </source>
</evidence>
<keyword evidence="7 11" id="KW-0378">Hydrolase</keyword>
<feature type="transmembrane region" description="Helical" evidence="10">
    <location>
        <begin position="105"/>
        <end position="125"/>
    </location>
</feature>
<evidence type="ECO:0000256" key="1">
    <source>
        <dbReference type="ARBA" id="ARBA00004651"/>
    </source>
</evidence>
<dbReference type="EMBL" id="JAUKPO010000011">
    <property type="protein sequence ID" value="MDO1448358.1"/>
    <property type="molecule type" value="Genomic_DNA"/>
</dbReference>
<organism evidence="11 12">
    <name type="scientific">Rhodocytophaga aerolata</name>
    <dbReference type="NCBI Taxonomy" id="455078"/>
    <lineage>
        <taxon>Bacteria</taxon>
        <taxon>Pseudomonadati</taxon>
        <taxon>Bacteroidota</taxon>
        <taxon>Cytophagia</taxon>
        <taxon>Cytophagales</taxon>
        <taxon>Rhodocytophagaceae</taxon>
        <taxon>Rhodocytophaga</taxon>
    </lineage>
</organism>
<evidence type="ECO:0000256" key="3">
    <source>
        <dbReference type="ARBA" id="ARBA00018997"/>
    </source>
</evidence>
<keyword evidence="6 10" id="KW-0812">Transmembrane</keyword>
<feature type="transmembrane region" description="Helical" evidence="10">
    <location>
        <begin position="31"/>
        <end position="51"/>
    </location>
</feature>
<evidence type="ECO:0000313" key="11">
    <source>
        <dbReference type="EMBL" id="MDO1448358.1"/>
    </source>
</evidence>
<keyword evidence="12" id="KW-1185">Reference proteome</keyword>
<protein>
    <recommendedName>
        <fullName evidence="3">Protease PrsW</fullName>
    </recommendedName>
</protein>
<evidence type="ECO:0000256" key="2">
    <source>
        <dbReference type="ARBA" id="ARBA00009165"/>
    </source>
</evidence>
<evidence type="ECO:0000256" key="9">
    <source>
        <dbReference type="ARBA" id="ARBA00023136"/>
    </source>
</evidence>
<gene>
    <name evidence="11" type="ORF">Q0590_18930</name>
</gene>
<feature type="transmembrane region" description="Helical" evidence="10">
    <location>
        <begin position="177"/>
        <end position="209"/>
    </location>
</feature>
<evidence type="ECO:0000256" key="4">
    <source>
        <dbReference type="ARBA" id="ARBA00022475"/>
    </source>
</evidence>
<feature type="transmembrane region" description="Helical" evidence="10">
    <location>
        <begin position="71"/>
        <end position="93"/>
    </location>
</feature>
<keyword evidence="8 10" id="KW-1133">Transmembrane helix</keyword>
<sequence>MILVLLALAIAPGLAIAMFIYERDKLDKEPFHLLIKSFFLGVLSVFIAMLLESGAEQMGMAVSEDVLTSGLFALIVGISEEGTKYAFLMWFAYPKKEFNEPFDGITYAVMIAMGFATFENIIYVVDGGIQIGLLRMFSAVPAHGIFGILMGYFVGMAKFKHQHILSPLRMAGLGTAILFHAAYDFCLFVTNIPFLIIGSFLSLAVGVFLSVRAIHLHNRNSPFHKEFV</sequence>
<accession>A0ABT8RAT4</accession>
<comment type="caution">
    <text evidence="11">The sequence shown here is derived from an EMBL/GenBank/DDBJ whole genome shotgun (WGS) entry which is preliminary data.</text>
</comment>
<comment type="subcellular location">
    <subcellularLocation>
        <location evidence="1">Cell membrane</location>
        <topology evidence="1">Multi-pass membrane protein</topology>
    </subcellularLocation>
</comment>
<dbReference type="PIRSF" id="PIRSF016933">
    <property type="entry name" value="PrsW"/>
    <property type="match status" value="1"/>
</dbReference>
<dbReference type="RefSeq" id="WP_302039160.1">
    <property type="nucleotide sequence ID" value="NZ_JAUKPO010000011.1"/>
</dbReference>
<reference evidence="11" key="1">
    <citation type="submission" date="2023-07" db="EMBL/GenBank/DDBJ databases">
        <title>The genome sequence of Rhodocytophaga aerolata KACC 12507.</title>
        <authorList>
            <person name="Zhang X."/>
        </authorList>
    </citation>
    <scope>NUCLEOTIDE SEQUENCE</scope>
    <source>
        <strain evidence="11">KACC 12507</strain>
    </source>
</reference>
<keyword evidence="9 10" id="KW-0472">Membrane</keyword>
<dbReference type="Proteomes" id="UP001168528">
    <property type="component" value="Unassembled WGS sequence"/>
</dbReference>
<dbReference type="GO" id="GO:0006508">
    <property type="term" value="P:proteolysis"/>
    <property type="evidence" value="ECO:0007669"/>
    <property type="project" value="UniProtKB-KW"/>
</dbReference>
<keyword evidence="4" id="KW-1003">Cell membrane</keyword>
<proteinExistence type="inferred from homology"/>
<evidence type="ECO:0000256" key="10">
    <source>
        <dbReference type="SAM" id="Phobius"/>
    </source>
</evidence>
<dbReference type="PANTHER" id="PTHR36844">
    <property type="entry name" value="PROTEASE PRSW"/>
    <property type="match status" value="1"/>
</dbReference>
<evidence type="ECO:0000256" key="6">
    <source>
        <dbReference type="ARBA" id="ARBA00022692"/>
    </source>
</evidence>
<dbReference type="InterPro" id="IPR026898">
    <property type="entry name" value="PrsW"/>
</dbReference>
<evidence type="ECO:0000256" key="7">
    <source>
        <dbReference type="ARBA" id="ARBA00022801"/>
    </source>
</evidence>
<dbReference type="InterPro" id="IPR023596">
    <property type="entry name" value="Peptidase_PrsW_arch/bac"/>
</dbReference>
<dbReference type="GO" id="GO:0008233">
    <property type="term" value="F:peptidase activity"/>
    <property type="evidence" value="ECO:0007669"/>
    <property type="project" value="UniProtKB-KW"/>
</dbReference>
<evidence type="ECO:0000313" key="12">
    <source>
        <dbReference type="Proteomes" id="UP001168528"/>
    </source>
</evidence>
<name>A0ABT8RAT4_9BACT</name>
<evidence type="ECO:0000256" key="8">
    <source>
        <dbReference type="ARBA" id="ARBA00022989"/>
    </source>
</evidence>
<keyword evidence="5 11" id="KW-0645">Protease</keyword>